<reference evidence="1 2" key="1">
    <citation type="submission" date="2020-08" db="EMBL/GenBank/DDBJ databases">
        <title>Genomic Encyclopedia of Type Strains, Phase IV (KMG-IV): sequencing the most valuable type-strain genomes for metagenomic binning, comparative biology and taxonomic classification.</title>
        <authorList>
            <person name="Goeker M."/>
        </authorList>
    </citation>
    <scope>NUCLEOTIDE SEQUENCE [LARGE SCALE GENOMIC DNA]</scope>
    <source>
        <strain evidence="1 2">DSM 100211</strain>
    </source>
</reference>
<dbReference type="AlphaFoldDB" id="A0A7W6GKS9"/>
<comment type="caution">
    <text evidence="1">The sequence shown here is derived from an EMBL/GenBank/DDBJ whole genome shotgun (WGS) entry which is preliminary data.</text>
</comment>
<evidence type="ECO:0008006" key="3">
    <source>
        <dbReference type="Google" id="ProtNLM"/>
    </source>
</evidence>
<gene>
    <name evidence="1" type="ORF">GGQ64_002415</name>
</gene>
<proteinExistence type="predicted"/>
<dbReference type="Pfam" id="PF10987">
    <property type="entry name" value="DUF2806"/>
    <property type="match status" value="1"/>
</dbReference>
<dbReference type="InterPro" id="IPR021254">
    <property type="entry name" value="DUF2806"/>
</dbReference>
<sequence>MGSDEIGASLGLSENKVSVSVKSRWLSAYDHFLGRKVEKKGLETEREVTTHRVVNTALNDVIAKAAAVAGDTINRELSENPEAARRMLSGLARAVRGVDNLESVLNYGLEDLSHRQIQNNAEMDVTLNADFLERFESYAERASTEEARLKWGSILSSEIRNPGTFSNRAMRVLDEIDKSDAELFQQFCAHRLGDNVPHLLTALTSHEQVRLERADLLISSELSYYQTFREEKLQGKKIWFANFGDFGLSIPFDIDLPFTKRRFDDSPHFLDHEGAPNFRIYWLSPVGRAVASLIDVDELTTAERFRSLIAAQVGSEEVHLLRRNSAGNVFVL</sequence>
<dbReference type="EMBL" id="JACIEE010000005">
    <property type="protein sequence ID" value="MBB3977209.1"/>
    <property type="molecule type" value="Genomic_DNA"/>
</dbReference>
<keyword evidence="2" id="KW-1185">Reference proteome</keyword>
<evidence type="ECO:0000313" key="1">
    <source>
        <dbReference type="EMBL" id="MBB3977209.1"/>
    </source>
</evidence>
<accession>A0A7W6GKS9</accession>
<organism evidence="1 2">
    <name type="scientific">Mycoplana azooxidifex</name>
    <dbReference type="NCBI Taxonomy" id="1636188"/>
    <lineage>
        <taxon>Bacteria</taxon>
        <taxon>Pseudomonadati</taxon>
        <taxon>Pseudomonadota</taxon>
        <taxon>Alphaproteobacteria</taxon>
        <taxon>Hyphomicrobiales</taxon>
        <taxon>Rhizobiaceae</taxon>
        <taxon>Mycoplana</taxon>
    </lineage>
</organism>
<dbReference type="Proteomes" id="UP000574761">
    <property type="component" value="Unassembled WGS sequence"/>
</dbReference>
<evidence type="ECO:0000313" key="2">
    <source>
        <dbReference type="Proteomes" id="UP000574761"/>
    </source>
</evidence>
<name>A0A7W6GKS9_9HYPH</name>
<protein>
    <recommendedName>
        <fullName evidence="3">DUF2806 domain-containing protein</fullName>
    </recommendedName>
</protein>
<dbReference type="RefSeq" id="WP_183804333.1">
    <property type="nucleotide sequence ID" value="NZ_JACIEE010000005.1"/>
</dbReference>